<protein>
    <submittedName>
        <fullName evidence="1">Uncharacterized protein</fullName>
    </submittedName>
</protein>
<dbReference type="Proteomes" id="UP000019149">
    <property type="component" value="Unassembled WGS sequence"/>
</dbReference>
<organism evidence="1 2">
    <name type="scientific">Echinococcus granulosus</name>
    <name type="common">Hydatid tapeworm</name>
    <dbReference type="NCBI Taxonomy" id="6210"/>
    <lineage>
        <taxon>Eukaryota</taxon>
        <taxon>Metazoa</taxon>
        <taxon>Spiralia</taxon>
        <taxon>Lophotrochozoa</taxon>
        <taxon>Platyhelminthes</taxon>
        <taxon>Cestoda</taxon>
        <taxon>Eucestoda</taxon>
        <taxon>Cyclophyllidea</taxon>
        <taxon>Taeniidae</taxon>
        <taxon>Echinococcus</taxon>
        <taxon>Echinococcus granulosus group</taxon>
    </lineage>
</organism>
<accession>W6VBT4</accession>
<dbReference type="CTD" id="36336568"/>
<reference evidence="1 2" key="1">
    <citation type="journal article" date="2013" name="Nat. Genet.">
        <title>The genome of the hydatid tapeworm Echinococcus granulosus.</title>
        <authorList>
            <person name="Zheng H."/>
            <person name="Zhang W."/>
            <person name="Zhang L."/>
            <person name="Zhang Z."/>
            <person name="Li J."/>
            <person name="Lu G."/>
            <person name="Zhu Y."/>
            <person name="Wang Y."/>
            <person name="Huang Y."/>
            <person name="Liu J."/>
            <person name="Kang H."/>
            <person name="Chen J."/>
            <person name="Wang L."/>
            <person name="Chen A."/>
            <person name="Yu S."/>
            <person name="Gao Z."/>
            <person name="Jin L."/>
            <person name="Gu W."/>
            <person name="Wang Z."/>
            <person name="Zhao L."/>
            <person name="Shi B."/>
            <person name="Wen H."/>
            <person name="Lin R."/>
            <person name="Jones M.K."/>
            <person name="Brejova B."/>
            <person name="Vinar T."/>
            <person name="Zhao G."/>
            <person name="McManus D.P."/>
            <person name="Chen Z."/>
            <person name="Zhou Y."/>
            <person name="Wang S."/>
        </authorList>
    </citation>
    <scope>NUCLEOTIDE SEQUENCE [LARGE SCALE GENOMIC DNA]</scope>
</reference>
<name>W6VBT4_ECHGR</name>
<sequence length="127" mass="14773">MYHLNNTWMKNIAKALNIFLCLPLSREMIILFTLHGSINFDISSSANSQRLYNLLFVSSLPEFDHRSVGHSFYLFVTQANRYAVLAIRRPNFWHVNFPQVCIFPYLVFTGSSFFQFPSNINFPTQVA</sequence>
<dbReference type="RefSeq" id="XP_024355505.1">
    <property type="nucleotide sequence ID" value="XM_024490102.1"/>
</dbReference>
<dbReference type="EMBL" id="APAU02000003">
    <property type="protein sequence ID" value="EUB64309.1"/>
    <property type="molecule type" value="Genomic_DNA"/>
</dbReference>
<keyword evidence="2" id="KW-1185">Reference proteome</keyword>
<comment type="caution">
    <text evidence="1">The sequence shown here is derived from an EMBL/GenBank/DDBJ whole genome shotgun (WGS) entry which is preliminary data.</text>
</comment>
<evidence type="ECO:0000313" key="2">
    <source>
        <dbReference type="Proteomes" id="UP000019149"/>
    </source>
</evidence>
<dbReference type="GeneID" id="36336568"/>
<gene>
    <name evidence="1" type="ORF">EGR_00853</name>
</gene>
<proteinExistence type="predicted"/>
<evidence type="ECO:0000313" key="1">
    <source>
        <dbReference type="EMBL" id="EUB64309.1"/>
    </source>
</evidence>
<dbReference type="KEGG" id="egl:EGR_00853"/>
<dbReference type="AlphaFoldDB" id="W6VBT4"/>